<proteinExistence type="predicted"/>
<feature type="transmembrane region" description="Helical" evidence="1">
    <location>
        <begin position="23"/>
        <end position="42"/>
    </location>
</feature>
<keyword evidence="1" id="KW-1133">Transmembrane helix</keyword>
<evidence type="ECO:0000313" key="3">
    <source>
        <dbReference type="Proteomes" id="UP000501379"/>
    </source>
</evidence>
<evidence type="ECO:0000256" key="1">
    <source>
        <dbReference type="SAM" id="Phobius"/>
    </source>
</evidence>
<gene>
    <name evidence="2" type="ORF">HNE05_03605</name>
</gene>
<dbReference type="Proteomes" id="UP000501379">
    <property type="component" value="Chromosome"/>
</dbReference>
<organism evidence="2 3">
    <name type="scientific">Aquipseudomonas campi</name>
    <dbReference type="NCBI Taxonomy" id="2731681"/>
    <lineage>
        <taxon>Bacteria</taxon>
        <taxon>Pseudomonadati</taxon>
        <taxon>Pseudomonadota</taxon>
        <taxon>Gammaproteobacteria</taxon>
        <taxon>Pseudomonadales</taxon>
        <taxon>Pseudomonadaceae</taxon>
        <taxon>Aquipseudomonas</taxon>
    </lineage>
</organism>
<protein>
    <submittedName>
        <fullName evidence="2">Uncharacterized protein</fullName>
    </submittedName>
</protein>
<keyword evidence="3" id="KW-1185">Reference proteome</keyword>
<keyword evidence="1" id="KW-0472">Membrane</keyword>
<evidence type="ECO:0000313" key="2">
    <source>
        <dbReference type="EMBL" id="QKE62481.1"/>
    </source>
</evidence>
<feature type="transmembrane region" description="Helical" evidence="1">
    <location>
        <begin position="97"/>
        <end position="118"/>
    </location>
</feature>
<feature type="transmembrane region" description="Helical" evidence="1">
    <location>
        <begin position="54"/>
        <end position="77"/>
    </location>
</feature>
<keyword evidence="1" id="KW-0812">Transmembrane</keyword>
<dbReference type="EMBL" id="CP053697">
    <property type="protein sequence ID" value="QKE62481.1"/>
    <property type="molecule type" value="Genomic_DNA"/>
</dbReference>
<accession>A0A6M8F5I0</accession>
<dbReference type="RefSeq" id="WP_173204317.1">
    <property type="nucleotide sequence ID" value="NZ_CP053697.2"/>
</dbReference>
<name>A0A6M8F5I0_9GAMM</name>
<reference evidence="2" key="1">
    <citation type="submission" date="2020-07" db="EMBL/GenBank/DDBJ databases">
        <title>Nitrate ammonifying Pseudomonas campi sp. nov. isolated from German agricultural grassland.</title>
        <authorList>
            <person name="Timsy T."/>
            <person name="Ulrich A."/>
            <person name="Spanner T."/>
            <person name="Foesel B."/>
            <person name="Kolb S."/>
            <person name="Horn M.A."/>
            <person name="Behrendt U."/>
        </authorList>
    </citation>
    <scope>NUCLEOTIDE SEQUENCE</scope>
    <source>
        <strain evidence="2">S1-A32-2</strain>
    </source>
</reference>
<dbReference type="KEGG" id="pcam:HNE05_03605"/>
<sequence>MTEQELEEKSEFNIRLLKNSAKWMSIFAAICIGAIYLFWLFWSLKHDAAFIQILYEHLAAVIGIPGAIITAFVLVSALEQVSGPIEFEGLGFKFKGASGPIVLWVLVFLAIISGIKILW</sequence>
<dbReference type="AlphaFoldDB" id="A0A6M8F5I0"/>